<dbReference type="RefSeq" id="XP_012194336.1">
    <property type="nucleotide sequence ID" value="XM_012338946.1"/>
</dbReference>
<keyword evidence="8 9" id="KW-0862">Zinc</keyword>
<keyword evidence="6 9" id="KW-0479">Metal-binding</keyword>
<sequence>MNLPVQKSLPTDGCPTQTSRMQAETEATCTSFFVNLDELPASEIAQLQKAGFLDEAKRVCLLKERHTPYLIRGLEYLPPGFQSMDASRPWFMYWILHSLEMLGAHAEMQSFHAACLNTIKRCWSDALGGGFGGGILQMGHMATTYASCLALAIIGTPEAYDIVDREALHAFFLANKDPVTGAFHAHDQGEVDIRITYCVISIASLFGILTPELTLGVAEFVAACQTYEGGFGPMPYQEAHGGYTFSGAAILSILNALDRVNIPALTHYVAHRQMAVEGGYQGRTNKLVDGCYSFWMGAVPALLAPYTRGIYVSDRAAHQRYILLCGQQLEGGLRDKPGKPRDHYHSCYVLSGLSLSQHGDGRPETPVFIAGSPENRVEPTHPAYNISHDKVLLIQSYFAEKAAGATRIEVLEETMD</sequence>
<dbReference type="CDD" id="cd02893">
    <property type="entry name" value="FTase"/>
    <property type="match status" value="1"/>
</dbReference>
<dbReference type="Gene3D" id="1.50.10.20">
    <property type="match status" value="1"/>
</dbReference>
<evidence type="ECO:0000256" key="10">
    <source>
        <dbReference type="SAM" id="MobiDB-lite"/>
    </source>
</evidence>
<name>A0A067D6N9_SAPPC</name>
<dbReference type="GO" id="GO:0004660">
    <property type="term" value="F:protein farnesyltransferase activity"/>
    <property type="evidence" value="ECO:0007669"/>
    <property type="project" value="UniProtKB-UniRule"/>
</dbReference>
<evidence type="ECO:0000256" key="7">
    <source>
        <dbReference type="ARBA" id="ARBA00022737"/>
    </source>
</evidence>
<comment type="similarity">
    <text evidence="1 9">Belongs to the protein prenyltransferase subunit beta family.</text>
</comment>
<evidence type="ECO:0000256" key="2">
    <source>
        <dbReference type="ARBA" id="ARBA00012702"/>
    </source>
</evidence>
<reference evidence="12 13" key="1">
    <citation type="journal article" date="2013" name="PLoS Genet.">
        <title>Distinctive expansion of potential virulence genes in the genome of the oomycete fish pathogen Saprolegnia parasitica.</title>
        <authorList>
            <person name="Jiang R.H."/>
            <person name="de Bruijn I."/>
            <person name="Haas B.J."/>
            <person name="Belmonte R."/>
            <person name="Lobach L."/>
            <person name="Christie J."/>
            <person name="van den Ackerveken G."/>
            <person name="Bottin A."/>
            <person name="Bulone V."/>
            <person name="Diaz-Moreno S.M."/>
            <person name="Dumas B."/>
            <person name="Fan L."/>
            <person name="Gaulin E."/>
            <person name="Govers F."/>
            <person name="Grenville-Briggs L.J."/>
            <person name="Horner N.R."/>
            <person name="Levin J.Z."/>
            <person name="Mammella M."/>
            <person name="Meijer H.J."/>
            <person name="Morris P."/>
            <person name="Nusbaum C."/>
            <person name="Oome S."/>
            <person name="Phillips A.J."/>
            <person name="van Rooyen D."/>
            <person name="Rzeszutek E."/>
            <person name="Saraiva M."/>
            <person name="Secombes C.J."/>
            <person name="Seidl M.F."/>
            <person name="Snel B."/>
            <person name="Stassen J.H."/>
            <person name="Sykes S."/>
            <person name="Tripathy S."/>
            <person name="van den Berg H."/>
            <person name="Vega-Arreguin J.C."/>
            <person name="Wawra S."/>
            <person name="Young S.K."/>
            <person name="Zeng Q."/>
            <person name="Dieguez-Uribeondo J."/>
            <person name="Russ C."/>
            <person name="Tyler B.M."/>
            <person name="van West P."/>
        </authorList>
    </citation>
    <scope>NUCLEOTIDE SEQUENCE [LARGE SCALE GENOMIC DNA]</scope>
    <source>
        <strain evidence="12 13">CBS 223.65</strain>
    </source>
</reference>
<evidence type="ECO:0000313" key="13">
    <source>
        <dbReference type="Proteomes" id="UP000030745"/>
    </source>
</evidence>
<comment type="cofactor">
    <cofactor evidence="9">
        <name>Zn(2+)</name>
        <dbReference type="ChEBI" id="CHEBI:29105"/>
    </cofactor>
    <text evidence="9">Binds 1 zinc ion per subunit.</text>
</comment>
<accession>A0A067D6N9</accession>
<evidence type="ECO:0000256" key="3">
    <source>
        <dbReference type="ARBA" id="ARBA00015798"/>
    </source>
</evidence>
<dbReference type="PANTHER" id="PTHR11774:SF6">
    <property type="entry name" value="PROTEIN FARNESYLTRANSFERASE SUBUNIT BETA"/>
    <property type="match status" value="1"/>
</dbReference>
<feature type="domain" description="Prenyltransferase alpha-alpha toroid" evidence="11">
    <location>
        <begin position="61"/>
        <end position="386"/>
    </location>
</feature>
<evidence type="ECO:0000256" key="1">
    <source>
        <dbReference type="ARBA" id="ARBA00010497"/>
    </source>
</evidence>
<dbReference type="GO" id="GO:0008270">
    <property type="term" value="F:zinc ion binding"/>
    <property type="evidence" value="ECO:0007669"/>
    <property type="project" value="UniProtKB-UniRule"/>
</dbReference>
<dbReference type="SUPFAM" id="SSF48239">
    <property type="entry name" value="Terpenoid cyclases/Protein prenyltransferases"/>
    <property type="match status" value="1"/>
</dbReference>
<feature type="region of interest" description="Disordered" evidence="10">
    <location>
        <begin position="1"/>
        <end position="20"/>
    </location>
</feature>
<dbReference type="InterPro" id="IPR045089">
    <property type="entry name" value="PGGT1B-like"/>
</dbReference>
<dbReference type="STRING" id="695850.A0A067D6N9"/>
<protein>
    <recommendedName>
        <fullName evidence="3 9">Protein farnesyltransferase subunit beta</fullName>
        <shortName evidence="9">FTase-beta</shortName>
        <ecNumber evidence="2 9">2.5.1.58</ecNumber>
    </recommendedName>
</protein>
<dbReference type="AlphaFoldDB" id="A0A067D6N9"/>
<keyword evidence="4 9" id="KW-0637">Prenyltransferase</keyword>
<dbReference type="OMA" id="MLYWIAN"/>
<dbReference type="InterPro" id="IPR008930">
    <property type="entry name" value="Terpenoid_cyclase/PrenylTrfase"/>
</dbReference>
<organism evidence="12 13">
    <name type="scientific">Saprolegnia parasitica (strain CBS 223.65)</name>
    <dbReference type="NCBI Taxonomy" id="695850"/>
    <lineage>
        <taxon>Eukaryota</taxon>
        <taxon>Sar</taxon>
        <taxon>Stramenopiles</taxon>
        <taxon>Oomycota</taxon>
        <taxon>Saprolegniomycetes</taxon>
        <taxon>Saprolegniales</taxon>
        <taxon>Saprolegniaceae</taxon>
        <taxon>Saprolegnia</taxon>
    </lineage>
</organism>
<comment type="subunit">
    <text evidence="9">Heterodimer of an alpha and a beta subunit.</text>
</comment>
<evidence type="ECO:0000256" key="8">
    <source>
        <dbReference type="ARBA" id="ARBA00022833"/>
    </source>
</evidence>
<dbReference type="GO" id="GO:0005965">
    <property type="term" value="C:protein farnesyltransferase complex"/>
    <property type="evidence" value="ECO:0007669"/>
    <property type="project" value="UniProtKB-UniRule"/>
</dbReference>
<evidence type="ECO:0000259" key="11">
    <source>
        <dbReference type="Pfam" id="PF00432"/>
    </source>
</evidence>
<gene>
    <name evidence="12" type="ORF">SPRG_00725</name>
</gene>
<comment type="function">
    <text evidence="9">Catalyzes the transfer of a farnesyl moiety from farnesyl diphosphate to a cysteine at the fourth position from the C-terminus of several proteins. The beta subunit is responsible for peptide-binding.</text>
</comment>
<evidence type="ECO:0000256" key="6">
    <source>
        <dbReference type="ARBA" id="ARBA00022723"/>
    </source>
</evidence>
<dbReference type="EMBL" id="KK583190">
    <property type="protein sequence ID" value="KDO34662.1"/>
    <property type="molecule type" value="Genomic_DNA"/>
</dbReference>
<dbReference type="GO" id="GO:0097354">
    <property type="term" value="P:prenylation"/>
    <property type="evidence" value="ECO:0007669"/>
    <property type="project" value="UniProtKB-UniRule"/>
</dbReference>
<dbReference type="Proteomes" id="UP000030745">
    <property type="component" value="Unassembled WGS sequence"/>
</dbReference>
<dbReference type="InterPro" id="IPR026872">
    <property type="entry name" value="FTB"/>
</dbReference>
<evidence type="ECO:0000313" key="12">
    <source>
        <dbReference type="EMBL" id="KDO34662.1"/>
    </source>
</evidence>
<dbReference type="OrthoDB" id="10261146at2759"/>
<keyword evidence="13" id="KW-1185">Reference proteome</keyword>
<dbReference type="KEGG" id="spar:SPRG_00725"/>
<dbReference type="VEuPathDB" id="FungiDB:SPRG_00725"/>
<evidence type="ECO:0000256" key="5">
    <source>
        <dbReference type="ARBA" id="ARBA00022679"/>
    </source>
</evidence>
<evidence type="ECO:0000256" key="4">
    <source>
        <dbReference type="ARBA" id="ARBA00022602"/>
    </source>
</evidence>
<dbReference type="PANTHER" id="PTHR11774">
    <property type="entry name" value="GERANYLGERANYL TRANSFERASE TYPE BETA SUBUNIT"/>
    <property type="match status" value="1"/>
</dbReference>
<dbReference type="InterPro" id="IPR001330">
    <property type="entry name" value="Prenyltrans"/>
</dbReference>
<evidence type="ECO:0000256" key="9">
    <source>
        <dbReference type="RuleBase" id="RU365056"/>
    </source>
</evidence>
<dbReference type="EC" id="2.5.1.58" evidence="2 9"/>
<keyword evidence="5 9" id="KW-0808">Transferase</keyword>
<dbReference type="GeneID" id="24123357"/>
<dbReference type="Pfam" id="PF00432">
    <property type="entry name" value="Prenyltrans"/>
    <property type="match status" value="1"/>
</dbReference>
<keyword evidence="7" id="KW-0677">Repeat</keyword>
<proteinExistence type="inferred from homology"/>
<comment type="catalytic activity">
    <reaction evidence="9">
        <text>L-cysteinyl-[protein] + (2E,6E)-farnesyl diphosphate = S-(2E,6E)-farnesyl-L-cysteinyl-[protein] + diphosphate</text>
        <dbReference type="Rhea" id="RHEA:13345"/>
        <dbReference type="Rhea" id="RHEA-COMP:10131"/>
        <dbReference type="Rhea" id="RHEA-COMP:11535"/>
        <dbReference type="ChEBI" id="CHEBI:29950"/>
        <dbReference type="ChEBI" id="CHEBI:33019"/>
        <dbReference type="ChEBI" id="CHEBI:86019"/>
        <dbReference type="ChEBI" id="CHEBI:175763"/>
    </reaction>
</comment>